<dbReference type="AlphaFoldDB" id="A0ABD0ML30"/>
<sequence>MAETLLGLEGVSVYMGDILVYGDTMEQHDQRLTKVLERIESAGLKLNREKCPLRQQQLHFLGHLIDKSGVRPDPKKETAFQRIKDILSTSPVLTFYNVSLPTAVSADASGYGGGVLLQLHDGDWKPVAYCSLSLSKAETRYAQIEKECLASIWVCEKFEKYLIGLENFKLVTDHKPLVPLMNKEDLDNVPLRCERLLMKLMRFKLTAEYAPGKTLLVADTLSRNQLACKENDLNTHSDVECYIAAVAEGLPASPLKLEAIRAATMTDNNLQIVLKYIRSGWPNYVDNIPVAIR</sequence>
<reference evidence="5 6" key="1">
    <citation type="submission" date="2024-05" db="EMBL/GenBank/DDBJ databases">
        <title>Genome sequencing and assembly of Indian major carp, Cirrhinus mrigala (Hamilton, 1822).</title>
        <authorList>
            <person name="Mohindra V."/>
            <person name="Chowdhury L.M."/>
            <person name="Lal K."/>
            <person name="Jena J.K."/>
        </authorList>
    </citation>
    <scope>NUCLEOTIDE SEQUENCE [LARGE SCALE GENOMIC DNA]</scope>
    <source>
        <strain evidence="5">CM1030</strain>
        <tissue evidence="5">Blood</tissue>
    </source>
</reference>
<dbReference type="PANTHER" id="PTHR37984:SF5">
    <property type="entry name" value="PROTEIN NYNRIN-LIKE"/>
    <property type="match status" value="1"/>
</dbReference>
<feature type="domain" description="Reverse transcriptase" evidence="4">
    <location>
        <begin position="1"/>
        <end position="65"/>
    </location>
</feature>
<dbReference type="EC" id="3.1.26.4" evidence="2"/>
<dbReference type="Pfam" id="PF00078">
    <property type="entry name" value="RVT_1"/>
    <property type="match status" value="1"/>
</dbReference>
<dbReference type="Gene3D" id="3.10.20.370">
    <property type="match status" value="1"/>
</dbReference>
<dbReference type="InterPro" id="IPR043128">
    <property type="entry name" value="Rev_trsase/Diguanyl_cyclase"/>
</dbReference>
<dbReference type="GO" id="GO:0004523">
    <property type="term" value="F:RNA-DNA hybrid ribonuclease activity"/>
    <property type="evidence" value="ECO:0007669"/>
    <property type="project" value="UniProtKB-EC"/>
</dbReference>
<dbReference type="CDD" id="cd09274">
    <property type="entry name" value="RNase_HI_RT_Ty3"/>
    <property type="match status" value="1"/>
</dbReference>
<dbReference type="SUPFAM" id="SSF56672">
    <property type="entry name" value="DNA/RNA polymerases"/>
    <property type="match status" value="1"/>
</dbReference>
<comment type="similarity">
    <text evidence="1">Belongs to the beta type-B retroviral polymerase family. HERV class-II K(HML-2) pol subfamily.</text>
</comment>
<dbReference type="InterPro" id="IPR050951">
    <property type="entry name" value="Retrovirus_Pol_polyprotein"/>
</dbReference>
<dbReference type="Proteomes" id="UP001529510">
    <property type="component" value="Unassembled WGS sequence"/>
</dbReference>
<gene>
    <name evidence="5" type="ORF">M9458_054167</name>
</gene>
<dbReference type="InterPro" id="IPR000477">
    <property type="entry name" value="RT_dom"/>
</dbReference>
<dbReference type="InterPro" id="IPR041577">
    <property type="entry name" value="RT_RNaseH_2"/>
</dbReference>
<dbReference type="InterPro" id="IPR043502">
    <property type="entry name" value="DNA/RNA_pol_sf"/>
</dbReference>
<evidence type="ECO:0000259" key="4">
    <source>
        <dbReference type="PROSITE" id="PS50878"/>
    </source>
</evidence>
<protein>
    <recommendedName>
        <fullName evidence="2">ribonuclease H</fullName>
        <ecNumber evidence="2">3.1.26.4</ecNumber>
    </recommendedName>
</protein>
<evidence type="ECO:0000313" key="6">
    <source>
        <dbReference type="Proteomes" id="UP001529510"/>
    </source>
</evidence>
<dbReference type="Gene3D" id="3.30.70.270">
    <property type="match status" value="1"/>
</dbReference>
<organism evidence="5 6">
    <name type="scientific">Cirrhinus mrigala</name>
    <name type="common">Mrigala</name>
    <dbReference type="NCBI Taxonomy" id="683832"/>
    <lineage>
        <taxon>Eukaryota</taxon>
        <taxon>Metazoa</taxon>
        <taxon>Chordata</taxon>
        <taxon>Craniata</taxon>
        <taxon>Vertebrata</taxon>
        <taxon>Euteleostomi</taxon>
        <taxon>Actinopterygii</taxon>
        <taxon>Neopterygii</taxon>
        <taxon>Teleostei</taxon>
        <taxon>Ostariophysi</taxon>
        <taxon>Cypriniformes</taxon>
        <taxon>Cyprinidae</taxon>
        <taxon>Labeoninae</taxon>
        <taxon>Labeonini</taxon>
        <taxon>Cirrhinus</taxon>
    </lineage>
</organism>
<dbReference type="EMBL" id="JAMKFB020000292">
    <property type="protein sequence ID" value="KAL0150574.1"/>
    <property type="molecule type" value="Genomic_DNA"/>
</dbReference>
<dbReference type="FunFam" id="3.30.70.270:FF:000003">
    <property type="entry name" value="Transposon Ty3-G Gag-Pol polyprotein"/>
    <property type="match status" value="1"/>
</dbReference>
<proteinExistence type="inferred from homology"/>
<evidence type="ECO:0000256" key="2">
    <source>
        <dbReference type="ARBA" id="ARBA00012180"/>
    </source>
</evidence>
<dbReference type="PROSITE" id="PS50878">
    <property type="entry name" value="RT_POL"/>
    <property type="match status" value="1"/>
</dbReference>
<dbReference type="FunFam" id="3.10.20.370:FF:000001">
    <property type="entry name" value="Retrovirus-related Pol polyprotein from transposon 17.6-like protein"/>
    <property type="match status" value="1"/>
</dbReference>
<name>A0ABD0ML30_CIRMR</name>
<accession>A0ABD0ML30</accession>
<evidence type="ECO:0000256" key="1">
    <source>
        <dbReference type="ARBA" id="ARBA00010879"/>
    </source>
</evidence>
<dbReference type="Pfam" id="PF17919">
    <property type="entry name" value="RT_RNaseH_2"/>
    <property type="match status" value="1"/>
</dbReference>
<keyword evidence="6" id="KW-1185">Reference proteome</keyword>
<keyword evidence="3" id="KW-0511">Multifunctional enzyme</keyword>
<evidence type="ECO:0000256" key="3">
    <source>
        <dbReference type="ARBA" id="ARBA00023268"/>
    </source>
</evidence>
<evidence type="ECO:0000313" key="5">
    <source>
        <dbReference type="EMBL" id="KAL0150574.1"/>
    </source>
</evidence>
<dbReference type="PANTHER" id="PTHR37984">
    <property type="entry name" value="PROTEIN CBG26694"/>
    <property type="match status" value="1"/>
</dbReference>
<comment type="caution">
    <text evidence="5">The sequence shown here is derived from an EMBL/GenBank/DDBJ whole genome shotgun (WGS) entry which is preliminary data.</text>
</comment>